<proteinExistence type="predicted"/>
<accession>A0A511JPV7</accession>
<evidence type="ECO:0000313" key="3">
    <source>
        <dbReference type="Proteomes" id="UP000321049"/>
    </source>
</evidence>
<feature type="region of interest" description="Disordered" evidence="1">
    <location>
        <begin position="666"/>
        <end position="685"/>
    </location>
</feature>
<dbReference type="RefSeq" id="WP_146847673.1">
    <property type="nucleotide sequence ID" value="NZ_BJWH01000026.1"/>
</dbReference>
<gene>
    <name evidence="2" type="ORF">CTE05_36140</name>
</gene>
<protein>
    <submittedName>
        <fullName evidence="2">Uncharacterized protein</fullName>
    </submittedName>
</protein>
<reference evidence="2 3" key="1">
    <citation type="submission" date="2019-07" db="EMBL/GenBank/DDBJ databases">
        <title>Whole genome shotgun sequence of Cellulomonas terrae NBRC 100819.</title>
        <authorList>
            <person name="Hosoyama A."/>
            <person name="Uohara A."/>
            <person name="Ohji S."/>
            <person name="Ichikawa N."/>
        </authorList>
    </citation>
    <scope>NUCLEOTIDE SEQUENCE [LARGE SCALE GENOMIC DNA]</scope>
    <source>
        <strain evidence="2 3">NBRC 100819</strain>
    </source>
</reference>
<comment type="caution">
    <text evidence="2">The sequence shown here is derived from an EMBL/GenBank/DDBJ whole genome shotgun (WGS) entry which is preliminary data.</text>
</comment>
<keyword evidence="3" id="KW-1185">Reference proteome</keyword>
<evidence type="ECO:0000256" key="1">
    <source>
        <dbReference type="SAM" id="MobiDB-lite"/>
    </source>
</evidence>
<dbReference type="AlphaFoldDB" id="A0A511JPV7"/>
<dbReference type="Proteomes" id="UP000321049">
    <property type="component" value="Unassembled WGS sequence"/>
</dbReference>
<dbReference type="OrthoDB" id="7056088at2"/>
<organism evidence="2 3">
    <name type="scientific">Cellulomonas terrae</name>
    <dbReference type="NCBI Taxonomy" id="311234"/>
    <lineage>
        <taxon>Bacteria</taxon>
        <taxon>Bacillati</taxon>
        <taxon>Actinomycetota</taxon>
        <taxon>Actinomycetes</taxon>
        <taxon>Micrococcales</taxon>
        <taxon>Cellulomonadaceae</taxon>
        <taxon>Cellulomonas</taxon>
    </lineage>
</organism>
<evidence type="ECO:0000313" key="2">
    <source>
        <dbReference type="EMBL" id="GEM00068.1"/>
    </source>
</evidence>
<dbReference type="EMBL" id="BJWH01000026">
    <property type="protein sequence ID" value="GEM00068.1"/>
    <property type="molecule type" value="Genomic_DNA"/>
</dbReference>
<feature type="region of interest" description="Disordered" evidence="1">
    <location>
        <begin position="548"/>
        <end position="582"/>
    </location>
</feature>
<sequence>MAAWDRALAEVVYGADRSGLPTYLDLEDEVLIAAAARAGLGSATAEEAELDLVDAVVSRFNREGGGKTFFDYYSARLALWYAARRRRTSGSDDPPPVLALLAVFARAADRMGADKTFSAQAFYPRLLALLRLDGDVAQRLRAAFQVRSEQYWGALNEWLDGLEGTRGVATATSVGHRYVGIPMSQALIRDADRASLLDFLSDAGLQGGMQLSPEDMMVDLERWFAAGRAPADLTRLWRSKDGQFLVAEAAAQALLHWDGSGKPGERTPRGGRPRLTVRFARSGLGPRRPVMSFVVPGGDDDAGTWSVDSAPGHPDIDLEPVTSSVLAPSPTTALTNTDVAAALGGTLALTRGSRRAERRPEPIVPLVLVEELGMFVETDHVRLGEEHIVLANTSGGSRGRVQWDVAAALEESSAPGWSTLEVNWLPAGWSAYQGVIPVGVHGQVHESLSCLKPLQSSALTAAGGLRLPGRAQRWSALLPVTLRAVSSDAKAELVVTRVDADEPEEIGRWSFVGEIEIPIDAPKIGPGGYLSTIASADGTPRRNMQFSLCTSDNPRPSGRVDERNGEVLPAEVSAESRPDPADLDLDAEDIAEWRALPVPAAQHWNRGRVAPTKQRPIAAVDEKSCAITLAHRMDLVQISKTWDRGTCSGCGRVKFYKRWLPNEPAPKVQSPVVPPQTRRSSLLGTVPSESPIAGAEILDALVWMGSGTAAEAENVIRQAADSALAVDNVLRALESVGHIDLLRSYESGAVSGWRIARRQLLELADGSWLAVGSWDIASLVLLEAEAPRHGARLVHDDDDWIPRRALSKVERDAAAVIAGVCDATLVTDGARRTLASLAPILDVVAALPRCSVAGLRELEVFSARAASWIASEGIASVGAFRTSGFSRRHLFVGHQDLSPSTAAVGSVYLVKHAGAAAQGTTLLSYDGDTRTLVVPLGADLPGLYGRALAQCAGRPASGADRAAVQQYRDVPSDVAAKIAQLMRSA</sequence>
<name>A0A511JPV7_9CELL</name>